<feature type="region of interest" description="Disordered" evidence="1">
    <location>
        <begin position="64"/>
        <end position="87"/>
    </location>
</feature>
<evidence type="ECO:0008006" key="4">
    <source>
        <dbReference type="Google" id="ProtNLM"/>
    </source>
</evidence>
<evidence type="ECO:0000313" key="3">
    <source>
        <dbReference type="Proteomes" id="UP001431429"/>
    </source>
</evidence>
<name>A0ABT0V3B5_9ACTN</name>
<proteinExistence type="predicted"/>
<organism evidence="2 3">
    <name type="scientific">Streptomyces albipurpureus</name>
    <dbReference type="NCBI Taxonomy" id="2897419"/>
    <lineage>
        <taxon>Bacteria</taxon>
        <taxon>Bacillati</taxon>
        <taxon>Actinomycetota</taxon>
        <taxon>Actinomycetes</taxon>
        <taxon>Kitasatosporales</taxon>
        <taxon>Streptomycetaceae</taxon>
        <taxon>Streptomyces</taxon>
    </lineage>
</organism>
<dbReference type="EMBL" id="JAMQAW010000125">
    <property type="protein sequence ID" value="MCM2394390.1"/>
    <property type="molecule type" value="Genomic_DNA"/>
</dbReference>
<sequence>MLLTSLFIRRPRRLRHLRRLAITAPTAPRTLTRLPQRLPQHGTTRVLLAGVGADEMRVRVWLHRDQHGRTDTAHTHRTTHQPGGEPQ</sequence>
<reference evidence="2" key="1">
    <citation type="submission" date="2022-06" db="EMBL/GenBank/DDBJ databases">
        <title>Genome public.</title>
        <authorList>
            <person name="Sun Q."/>
        </authorList>
    </citation>
    <scope>NUCLEOTIDE SEQUENCE</scope>
    <source>
        <strain evidence="2">CWNU-1</strain>
    </source>
</reference>
<dbReference type="Proteomes" id="UP001431429">
    <property type="component" value="Unassembled WGS sequence"/>
</dbReference>
<keyword evidence="3" id="KW-1185">Reference proteome</keyword>
<dbReference type="RefSeq" id="WP_250924665.1">
    <property type="nucleotide sequence ID" value="NZ_JAMQAW010000125.1"/>
</dbReference>
<feature type="compositionally biased region" description="Basic and acidic residues" evidence="1">
    <location>
        <begin position="64"/>
        <end position="74"/>
    </location>
</feature>
<protein>
    <recommendedName>
        <fullName evidence="4">Secreted protein</fullName>
    </recommendedName>
</protein>
<evidence type="ECO:0000313" key="2">
    <source>
        <dbReference type="EMBL" id="MCM2394390.1"/>
    </source>
</evidence>
<comment type="caution">
    <text evidence="2">The sequence shown here is derived from an EMBL/GenBank/DDBJ whole genome shotgun (WGS) entry which is preliminary data.</text>
</comment>
<gene>
    <name evidence="2" type="ORF">NBG84_40025</name>
</gene>
<accession>A0ABT0V3B5</accession>
<evidence type="ECO:0000256" key="1">
    <source>
        <dbReference type="SAM" id="MobiDB-lite"/>
    </source>
</evidence>